<protein>
    <recommendedName>
        <fullName evidence="1">T4 RNA ligase 1-like N-terminal domain-containing protein</fullName>
    </recommendedName>
</protein>
<accession>A0A8K1QPD4</accession>
<evidence type="ECO:0000313" key="2">
    <source>
        <dbReference type="EMBL" id="UDW09947.1"/>
    </source>
</evidence>
<dbReference type="InterPro" id="IPR019039">
    <property type="entry name" value="T4-Rnl1-like_N"/>
</dbReference>
<sequence length="310" mass="35628">MKFNVEDLVSKGLVKKKTYTSGEFKGLSVLKYSNKVFWENLWCQDSRLLDCRGMVVDSDDNIIVWPFTKIFNHLENGTDLPKDMVVNAARKVNGFMAAVSSYNGELIVSTTGTLDSDFAKLAKGMIMAECTNLPMLLSCVEEPKTTFIFEICSPSDPHIVPEKAGVYLIGVRFHKDKLTSMLSEKALDLIAKEFGFKRPEIYINMHFSDILKMSKECKHEGFVVRAATGQQDLLLKIKSPHYLAKKFLMRGGKNKWDMIWGNPEEAKKKVDEEYYNLLNYLRDNYSKEHWECLHEQFRREIIEDFFGGAI</sequence>
<evidence type="ECO:0000259" key="1">
    <source>
        <dbReference type="Pfam" id="PF09511"/>
    </source>
</evidence>
<dbReference type="EMBL" id="OK136181">
    <property type="protein sequence ID" value="UDW09947.1"/>
    <property type="molecule type" value="Genomic_DNA"/>
</dbReference>
<feature type="domain" description="T4 RNA ligase 1-like N-terminal" evidence="1">
    <location>
        <begin position="51"/>
        <end position="239"/>
    </location>
</feature>
<dbReference type="Pfam" id="PF09511">
    <property type="entry name" value="RNA_lig_T4_1"/>
    <property type="match status" value="1"/>
</dbReference>
<reference evidence="2" key="1">
    <citation type="submission" date="2021-09" db="EMBL/GenBank/DDBJ databases">
        <authorList>
            <person name="Huang Q."/>
            <person name="Tao Y."/>
        </authorList>
    </citation>
    <scope>NUCLEOTIDE SEQUENCE</scope>
</reference>
<proteinExistence type="predicted"/>
<name>A0A8K1QPD4_9CAUD</name>
<organism evidence="2">
    <name type="scientific">Escherichia phage 18-1-2</name>
    <dbReference type="NCBI Taxonomy" id="2883041"/>
    <lineage>
        <taxon>Viruses</taxon>
        <taxon>Duplodnaviria</taxon>
        <taxon>Heunggongvirae</taxon>
        <taxon>Uroviricota</taxon>
        <taxon>Caudoviricetes</taxon>
        <taxon>Vequintavirinae</taxon>
        <taxon>Avunavirus</taxon>
    </lineage>
</organism>